<reference evidence="2 3" key="2">
    <citation type="submission" date="2018-01" db="EMBL/GenBank/DDBJ databases">
        <title>Genomic study of Klebsiella pneumoniae.</title>
        <authorList>
            <person name="Yang Y."/>
            <person name="Bicalho R."/>
        </authorList>
    </citation>
    <scope>NUCLEOTIDE SEQUENCE [LARGE SCALE GENOMIC DNA]</scope>
    <source>
        <strain evidence="2 3">A10</strain>
    </source>
</reference>
<dbReference type="AlphaFoldDB" id="A0A2J5Q2I7"/>
<protein>
    <submittedName>
        <fullName evidence="2">Uncharacterized protein</fullName>
    </submittedName>
</protein>
<evidence type="ECO:0000256" key="1">
    <source>
        <dbReference type="SAM" id="Phobius"/>
    </source>
</evidence>
<evidence type="ECO:0000313" key="2">
    <source>
        <dbReference type="EMBL" id="PLO72462.1"/>
    </source>
</evidence>
<comment type="caution">
    <text evidence="2">The sequence shown here is derived from an EMBL/GenBank/DDBJ whole genome shotgun (WGS) entry which is preliminary data.</text>
</comment>
<accession>A0A2J5Q2I7</accession>
<keyword evidence="1" id="KW-1133">Transmembrane helix</keyword>
<feature type="transmembrane region" description="Helical" evidence="1">
    <location>
        <begin position="72"/>
        <end position="96"/>
    </location>
</feature>
<feature type="transmembrane region" description="Helical" evidence="1">
    <location>
        <begin position="28"/>
        <end position="51"/>
    </location>
</feature>
<proteinExistence type="predicted"/>
<evidence type="ECO:0000313" key="3">
    <source>
        <dbReference type="Proteomes" id="UP000234667"/>
    </source>
</evidence>
<reference evidence="2 3" key="1">
    <citation type="submission" date="2017-11" db="EMBL/GenBank/DDBJ databases">
        <authorList>
            <person name="Han C.G."/>
        </authorList>
    </citation>
    <scope>NUCLEOTIDE SEQUENCE [LARGE SCALE GENOMIC DNA]</scope>
    <source>
        <strain evidence="2 3">A10</strain>
    </source>
</reference>
<dbReference type="Proteomes" id="UP000234667">
    <property type="component" value="Unassembled WGS sequence"/>
</dbReference>
<keyword evidence="1" id="KW-0472">Membrane</keyword>
<keyword evidence="1" id="KW-0812">Transmembrane</keyword>
<organism evidence="2 3">
    <name type="scientific">Klebsiella michiganensis</name>
    <dbReference type="NCBI Taxonomy" id="1134687"/>
    <lineage>
        <taxon>Bacteria</taxon>
        <taxon>Pseudomonadati</taxon>
        <taxon>Pseudomonadota</taxon>
        <taxon>Gammaproteobacteria</taxon>
        <taxon>Enterobacterales</taxon>
        <taxon>Enterobacteriaceae</taxon>
        <taxon>Klebsiella/Raoultella group</taxon>
        <taxon>Klebsiella</taxon>
    </lineage>
</organism>
<gene>
    <name evidence="2" type="ORF">CWN49_07805</name>
</gene>
<sequence>MSLLLSLLFDVIVAVSLALGVLWGDERLLNIGYFAGWFFGVVNLTGLISANGKATIAREYKPRSLFRRGYDVLTDTAFIVFAIWSGWYVMGAVYALQAAIKAQMFAELERKLAAQAVPE</sequence>
<dbReference type="EMBL" id="PIDR01000161">
    <property type="protein sequence ID" value="PLO72462.1"/>
    <property type="molecule type" value="Genomic_DNA"/>
</dbReference>
<name>A0A2J5Q2I7_9ENTR</name>